<feature type="domain" description="Type II secretion system protein GspF" evidence="8">
    <location>
        <begin position="153"/>
        <end position="273"/>
    </location>
</feature>
<accession>A0ABW7Z2B8</accession>
<proteinExistence type="predicted"/>
<feature type="region of interest" description="Disordered" evidence="6">
    <location>
        <begin position="31"/>
        <end position="50"/>
    </location>
</feature>
<evidence type="ECO:0000313" key="9">
    <source>
        <dbReference type="EMBL" id="MFI6502332.1"/>
    </source>
</evidence>
<evidence type="ECO:0000256" key="5">
    <source>
        <dbReference type="ARBA" id="ARBA00023136"/>
    </source>
</evidence>
<comment type="caution">
    <text evidence="9">The sequence shown here is derived from an EMBL/GenBank/DDBJ whole genome shotgun (WGS) entry which is preliminary data.</text>
</comment>
<keyword evidence="3 7" id="KW-0812">Transmembrane</keyword>
<keyword evidence="5 7" id="KW-0472">Membrane</keyword>
<evidence type="ECO:0000259" key="8">
    <source>
        <dbReference type="Pfam" id="PF00482"/>
    </source>
</evidence>
<evidence type="ECO:0000256" key="4">
    <source>
        <dbReference type="ARBA" id="ARBA00022989"/>
    </source>
</evidence>
<feature type="transmembrane region" description="Helical" evidence="7">
    <location>
        <begin position="97"/>
        <end position="130"/>
    </location>
</feature>
<keyword evidence="2" id="KW-1003">Cell membrane</keyword>
<evidence type="ECO:0000256" key="3">
    <source>
        <dbReference type="ARBA" id="ARBA00022692"/>
    </source>
</evidence>
<evidence type="ECO:0000256" key="6">
    <source>
        <dbReference type="SAM" id="MobiDB-lite"/>
    </source>
</evidence>
<protein>
    <submittedName>
        <fullName evidence="9">Type II secretion system F family protein</fullName>
    </submittedName>
</protein>
<comment type="subcellular location">
    <subcellularLocation>
        <location evidence="1">Cell membrane</location>
        <topology evidence="1">Multi-pass membrane protein</topology>
    </subcellularLocation>
</comment>
<evidence type="ECO:0000256" key="1">
    <source>
        <dbReference type="ARBA" id="ARBA00004651"/>
    </source>
</evidence>
<dbReference type="PANTHER" id="PTHR35007">
    <property type="entry name" value="INTEGRAL MEMBRANE PROTEIN-RELATED"/>
    <property type="match status" value="1"/>
</dbReference>
<evidence type="ECO:0000256" key="7">
    <source>
        <dbReference type="SAM" id="Phobius"/>
    </source>
</evidence>
<feature type="transmembrane region" description="Helical" evidence="7">
    <location>
        <begin position="262"/>
        <end position="288"/>
    </location>
</feature>
<evidence type="ECO:0000313" key="10">
    <source>
        <dbReference type="Proteomes" id="UP001612741"/>
    </source>
</evidence>
<dbReference type="PANTHER" id="PTHR35007:SF3">
    <property type="entry name" value="POSSIBLE CONSERVED ALANINE RICH MEMBRANE PROTEIN"/>
    <property type="match status" value="1"/>
</dbReference>
<gene>
    <name evidence="9" type="ORF">ACIBG2_33480</name>
</gene>
<dbReference type="Proteomes" id="UP001612741">
    <property type="component" value="Unassembled WGS sequence"/>
</dbReference>
<organism evidence="9 10">
    <name type="scientific">Nonomuraea typhae</name>
    <dbReference type="NCBI Taxonomy" id="2603600"/>
    <lineage>
        <taxon>Bacteria</taxon>
        <taxon>Bacillati</taxon>
        <taxon>Actinomycetota</taxon>
        <taxon>Actinomycetes</taxon>
        <taxon>Streptosporangiales</taxon>
        <taxon>Streptosporangiaceae</taxon>
        <taxon>Nonomuraea</taxon>
    </lineage>
</organism>
<name>A0ABW7Z2B8_9ACTN</name>
<evidence type="ECO:0000256" key="2">
    <source>
        <dbReference type="ARBA" id="ARBA00022475"/>
    </source>
</evidence>
<dbReference type="EMBL" id="JBITGY010000009">
    <property type="protein sequence ID" value="MFI6502332.1"/>
    <property type="molecule type" value="Genomic_DNA"/>
</dbReference>
<dbReference type="Pfam" id="PF00482">
    <property type="entry name" value="T2SSF"/>
    <property type="match status" value="1"/>
</dbReference>
<sequence length="289" mass="30014">MLAVLCAVAAGLAVWVWVPFDTPARRLARLYPPGPEDDATGRPHPAAAARPGSAVHLAPMPMPGRWVRLGPVRLPVPGRWVHLGPVRLPVPDRRVLLIAGCVGVVTGLVFMGVTGMIAGFLSAVATAWVLTRQEPPAVLRERRQMAADLPFAADLMVACLLAGRPVGAAVEAAANALPGPLATRLTWVATQLRLGADPEPTWAHLARDPATAALARAMTRAALSGAPVADVLTRLADDARESAQAASLTAARRVAVKAVAPLGLCFLPAFILLGIVPVIASLASTIVLP</sequence>
<keyword evidence="10" id="KW-1185">Reference proteome</keyword>
<dbReference type="RefSeq" id="WP_397087511.1">
    <property type="nucleotide sequence ID" value="NZ_JBITGY010000009.1"/>
</dbReference>
<reference evidence="9 10" key="1">
    <citation type="submission" date="2024-10" db="EMBL/GenBank/DDBJ databases">
        <title>The Natural Products Discovery Center: Release of the First 8490 Sequenced Strains for Exploring Actinobacteria Biosynthetic Diversity.</title>
        <authorList>
            <person name="Kalkreuter E."/>
            <person name="Kautsar S.A."/>
            <person name="Yang D."/>
            <person name="Bader C.D."/>
            <person name="Teijaro C.N."/>
            <person name="Fluegel L."/>
            <person name="Davis C.M."/>
            <person name="Simpson J.R."/>
            <person name="Lauterbach L."/>
            <person name="Steele A.D."/>
            <person name="Gui C."/>
            <person name="Meng S."/>
            <person name="Li G."/>
            <person name="Viehrig K."/>
            <person name="Ye F."/>
            <person name="Su P."/>
            <person name="Kiefer A.F."/>
            <person name="Nichols A."/>
            <person name="Cepeda A.J."/>
            <person name="Yan W."/>
            <person name="Fan B."/>
            <person name="Jiang Y."/>
            <person name="Adhikari A."/>
            <person name="Zheng C.-J."/>
            <person name="Schuster L."/>
            <person name="Cowan T.M."/>
            <person name="Smanski M.J."/>
            <person name="Chevrette M.G."/>
            <person name="De Carvalho L.P.S."/>
            <person name="Shen B."/>
        </authorList>
    </citation>
    <scope>NUCLEOTIDE SEQUENCE [LARGE SCALE GENOMIC DNA]</scope>
    <source>
        <strain evidence="9 10">NPDC050545</strain>
    </source>
</reference>
<dbReference type="InterPro" id="IPR018076">
    <property type="entry name" value="T2SS_GspF_dom"/>
</dbReference>
<keyword evidence="4 7" id="KW-1133">Transmembrane helix</keyword>